<sequence>MPITEYRFNLSGKVKTILSITLLLGICHNSLAAPVDDGSFIADRKCPLYQSKNKHTNPNNLFSTPGQEFIVKEVLGTPNPHWFRVTTESPQAPLRWIAAECGHLKTPAIVAAPVANKCNLQQHFDSQVLALSWQSAFCELHGSNKPECKAISRKSYAAGHFTLHGLWPNNSNCGNSYGYCGAVKQQPKNFCDYPALPLDDKTSSTLKQLMPSYAYGSCLERHEYWKHGSCRDEQPNHYFQLATELAQQVNDATPLISFISYHLGGTVKKQDFINAWKQAFGAGSEHKLTLKCDNQMLTEIRISLPATIADDAPLTQLLTEAAAVRPGNCGRKFRIDRP</sequence>
<dbReference type="InterPro" id="IPR036430">
    <property type="entry name" value="RNase_T2-like_sf"/>
</dbReference>
<keyword evidence="5" id="KW-1185">Reference proteome</keyword>
<dbReference type="SUPFAM" id="SSF55895">
    <property type="entry name" value="Ribonuclease Rh-like"/>
    <property type="match status" value="1"/>
</dbReference>
<accession>A0ABX7YTZ0</accession>
<gene>
    <name evidence="4" type="ORF">KDN34_00340</name>
</gene>
<evidence type="ECO:0000256" key="3">
    <source>
        <dbReference type="SAM" id="SignalP"/>
    </source>
</evidence>
<protein>
    <submittedName>
        <fullName evidence="4">Ribonuclease T</fullName>
    </submittedName>
</protein>
<comment type="similarity">
    <text evidence="1 2">Belongs to the RNase T2 family.</text>
</comment>
<name>A0ABX7YTZ0_9GAMM</name>
<dbReference type="PANTHER" id="PTHR11240:SF22">
    <property type="entry name" value="RIBONUCLEASE T2"/>
    <property type="match status" value="1"/>
</dbReference>
<keyword evidence="3" id="KW-0732">Signal</keyword>
<dbReference type="InterPro" id="IPR018188">
    <property type="entry name" value="RNase_T2_His_AS_1"/>
</dbReference>
<evidence type="ECO:0000256" key="2">
    <source>
        <dbReference type="RuleBase" id="RU004328"/>
    </source>
</evidence>
<dbReference type="PROSITE" id="PS00530">
    <property type="entry name" value="RNASE_T2_1"/>
    <property type="match status" value="1"/>
</dbReference>
<dbReference type="Pfam" id="PF00445">
    <property type="entry name" value="Ribonuclease_T2"/>
    <property type="match status" value="1"/>
</dbReference>
<dbReference type="InterPro" id="IPR033130">
    <property type="entry name" value="RNase_T2_His_AS_2"/>
</dbReference>
<proteinExistence type="inferred from homology"/>
<dbReference type="Gene3D" id="3.90.730.10">
    <property type="entry name" value="Ribonuclease T2-like"/>
    <property type="match status" value="1"/>
</dbReference>
<dbReference type="PANTHER" id="PTHR11240">
    <property type="entry name" value="RIBONUCLEASE T2"/>
    <property type="match status" value="1"/>
</dbReference>
<dbReference type="PROSITE" id="PS00531">
    <property type="entry name" value="RNASE_T2_2"/>
    <property type="match status" value="1"/>
</dbReference>
<feature type="signal peptide" evidence="3">
    <location>
        <begin position="1"/>
        <end position="32"/>
    </location>
</feature>
<evidence type="ECO:0000256" key="1">
    <source>
        <dbReference type="ARBA" id="ARBA00007469"/>
    </source>
</evidence>
<reference evidence="4 5" key="1">
    <citation type="submission" date="2021-04" db="EMBL/GenBank/DDBJ databases">
        <title>Novel species identification of genus Shewanella.</title>
        <authorList>
            <person name="Liu G."/>
        </authorList>
    </citation>
    <scope>NUCLEOTIDE SEQUENCE [LARGE SCALE GENOMIC DNA]</scope>
    <source>
        <strain evidence="4 5">FJAT-54481</strain>
    </source>
</reference>
<feature type="chain" id="PRO_5045462867" evidence="3">
    <location>
        <begin position="33"/>
        <end position="338"/>
    </location>
</feature>
<dbReference type="EMBL" id="CP073587">
    <property type="protein sequence ID" value="QUN05978.1"/>
    <property type="molecule type" value="Genomic_DNA"/>
</dbReference>
<dbReference type="RefSeq" id="WP_212595003.1">
    <property type="nucleotide sequence ID" value="NZ_CP073587.1"/>
</dbReference>
<evidence type="ECO:0000313" key="4">
    <source>
        <dbReference type="EMBL" id="QUN05978.1"/>
    </source>
</evidence>
<dbReference type="Proteomes" id="UP000679575">
    <property type="component" value="Chromosome"/>
</dbReference>
<organism evidence="4 5">
    <name type="scientific">Shewanella yunxiaonensis</name>
    <dbReference type="NCBI Taxonomy" id="2829809"/>
    <lineage>
        <taxon>Bacteria</taxon>
        <taxon>Pseudomonadati</taxon>
        <taxon>Pseudomonadota</taxon>
        <taxon>Gammaproteobacteria</taxon>
        <taxon>Alteromonadales</taxon>
        <taxon>Shewanellaceae</taxon>
        <taxon>Shewanella</taxon>
    </lineage>
</organism>
<dbReference type="InterPro" id="IPR001568">
    <property type="entry name" value="RNase_T2-like"/>
</dbReference>
<evidence type="ECO:0000313" key="5">
    <source>
        <dbReference type="Proteomes" id="UP000679575"/>
    </source>
</evidence>